<organism evidence="2 3">
    <name type="scientific">Brassica cretica</name>
    <name type="common">Mustard</name>
    <dbReference type="NCBI Taxonomy" id="69181"/>
    <lineage>
        <taxon>Eukaryota</taxon>
        <taxon>Viridiplantae</taxon>
        <taxon>Streptophyta</taxon>
        <taxon>Embryophyta</taxon>
        <taxon>Tracheophyta</taxon>
        <taxon>Spermatophyta</taxon>
        <taxon>Magnoliopsida</taxon>
        <taxon>eudicotyledons</taxon>
        <taxon>Gunneridae</taxon>
        <taxon>Pentapetalae</taxon>
        <taxon>rosids</taxon>
        <taxon>malvids</taxon>
        <taxon>Brassicales</taxon>
        <taxon>Brassicaceae</taxon>
        <taxon>Brassiceae</taxon>
        <taxon>Brassica</taxon>
    </lineage>
</organism>
<reference evidence="2" key="1">
    <citation type="submission" date="2019-12" db="EMBL/GenBank/DDBJ databases">
        <title>Genome sequencing and annotation of Brassica cretica.</title>
        <authorList>
            <person name="Studholme D.J."/>
            <person name="Sarris P."/>
        </authorList>
    </citation>
    <scope>NUCLEOTIDE SEQUENCE</scope>
    <source>
        <strain evidence="2">PFS-109/04</strain>
        <tissue evidence="2">Leaf</tissue>
    </source>
</reference>
<evidence type="ECO:0000256" key="1">
    <source>
        <dbReference type="SAM" id="MobiDB-lite"/>
    </source>
</evidence>
<sequence length="95" mass="11640">MEKSTKDRKEKRKKQKASHDKKIEELKHKLRERNEELSFIQFPFHLKEGELEISIAAKRLEQENLRETEANLKKHTEEWLIAQDEKPMWKMRARE</sequence>
<dbReference type="AlphaFoldDB" id="A0A8S9RMS2"/>
<protein>
    <submittedName>
        <fullName evidence="2">Uncharacterized protein</fullName>
    </submittedName>
</protein>
<name>A0A8S9RMS2_BRACR</name>
<comment type="caution">
    <text evidence="2">The sequence shown here is derived from an EMBL/GenBank/DDBJ whole genome shotgun (WGS) entry which is preliminary data.</text>
</comment>
<dbReference type="EMBL" id="QGKX02000095">
    <property type="protein sequence ID" value="KAF3574608.1"/>
    <property type="molecule type" value="Genomic_DNA"/>
</dbReference>
<gene>
    <name evidence="2" type="ORF">F2Q69_00058947</name>
</gene>
<evidence type="ECO:0000313" key="3">
    <source>
        <dbReference type="Proteomes" id="UP000712600"/>
    </source>
</evidence>
<evidence type="ECO:0000313" key="2">
    <source>
        <dbReference type="EMBL" id="KAF3574608.1"/>
    </source>
</evidence>
<proteinExistence type="predicted"/>
<accession>A0A8S9RMS2</accession>
<dbReference type="Proteomes" id="UP000712600">
    <property type="component" value="Unassembled WGS sequence"/>
</dbReference>
<feature type="region of interest" description="Disordered" evidence="1">
    <location>
        <begin position="1"/>
        <end position="23"/>
    </location>
</feature>